<dbReference type="Proteomes" id="UP000736672">
    <property type="component" value="Unassembled WGS sequence"/>
</dbReference>
<evidence type="ECO:0000313" key="1">
    <source>
        <dbReference type="EMBL" id="KAH7243121.1"/>
    </source>
</evidence>
<dbReference type="AlphaFoldDB" id="A0A9P9GPW3"/>
<organism evidence="1 2">
    <name type="scientific">Fusarium solani</name>
    <name type="common">Filamentous fungus</name>
    <dbReference type="NCBI Taxonomy" id="169388"/>
    <lineage>
        <taxon>Eukaryota</taxon>
        <taxon>Fungi</taxon>
        <taxon>Dikarya</taxon>
        <taxon>Ascomycota</taxon>
        <taxon>Pezizomycotina</taxon>
        <taxon>Sordariomycetes</taxon>
        <taxon>Hypocreomycetidae</taxon>
        <taxon>Hypocreales</taxon>
        <taxon>Nectriaceae</taxon>
        <taxon>Fusarium</taxon>
        <taxon>Fusarium solani species complex</taxon>
    </lineage>
</organism>
<gene>
    <name evidence="1" type="ORF">B0J15DRAFT_93526</name>
</gene>
<dbReference type="OrthoDB" id="5354164at2759"/>
<dbReference type="EMBL" id="JAGTJS010000019">
    <property type="protein sequence ID" value="KAH7243121.1"/>
    <property type="molecule type" value="Genomic_DNA"/>
</dbReference>
<accession>A0A9P9GPW3</accession>
<name>A0A9P9GPW3_FUSSL</name>
<keyword evidence="2" id="KW-1185">Reference proteome</keyword>
<evidence type="ECO:0000313" key="2">
    <source>
        <dbReference type="Proteomes" id="UP000736672"/>
    </source>
</evidence>
<proteinExistence type="predicted"/>
<sequence>MQLDESPEYKNFVTVRDLAGLFEGICPATPNFLLAYKQRVEEIYGSTAPGTLNGYTLSIRVALRDMTDARLPYPSLDGAVVHLHLLACIIALGSDAEEATSTWESIVAFRTLDQAELRGDITRSRLATWDSSARAWIELGDKCMSKEKSQLESLLQQVELAPWKMFPIITESYTGTQRVSALINVWLSALTIMENLTLGRRQEVQDGEVLRVLPAFHLYPDVYAFGSRNVEAHMHDALVPPRGVLTVDFGPGAKATSNEIFRSLPLPDV</sequence>
<reference evidence="1" key="1">
    <citation type="journal article" date="2021" name="Nat. Commun.">
        <title>Genetic determinants of endophytism in the Arabidopsis root mycobiome.</title>
        <authorList>
            <person name="Mesny F."/>
            <person name="Miyauchi S."/>
            <person name="Thiergart T."/>
            <person name="Pickel B."/>
            <person name="Atanasova L."/>
            <person name="Karlsson M."/>
            <person name="Huettel B."/>
            <person name="Barry K.W."/>
            <person name="Haridas S."/>
            <person name="Chen C."/>
            <person name="Bauer D."/>
            <person name="Andreopoulos W."/>
            <person name="Pangilinan J."/>
            <person name="LaButti K."/>
            <person name="Riley R."/>
            <person name="Lipzen A."/>
            <person name="Clum A."/>
            <person name="Drula E."/>
            <person name="Henrissat B."/>
            <person name="Kohler A."/>
            <person name="Grigoriev I.V."/>
            <person name="Martin F.M."/>
            <person name="Hacquard S."/>
        </authorList>
    </citation>
    <scope>NUCLEOTIDE SEQUENCE</scope>
    <source>
        <strain evidence="1">FSSC 5 MPI-SDFR-AT-0091</strain>
    </source>
</reference>
<protein>
    <submittedName>
        <fullName evidence="1">Uncharacterized protein</fullName>
    </submittedName>
</protein>
<comment type="caution">
    <text evidence="1">The sequence shown here is derived from an EMBL/GenBank/DDBJ whole genome shotgun (WGS) entry which is preliminary data.</text>
</comment>